<dbReference type="SUPFAM" id="SSF48371">
    <property type="entry name" value="ARM repeat"/>
    <property type="match status" value="1"/>
</dbReference>
<dbReference type="GO" id="GO:0140588">
    <property type="term" value="P:chromatin looping"/>
    <property type="evidence" value="ECO:0007669"/>
    <property type="project" value="InterPro"/>
</dbReference>
<keyword evidence="1" id="KW-0131">Cell cycle</keyword>
<feature type="compositionally biased region" description="Low complexity" evidence="2">
    <location>
        <begin position="186"/>
        <end position="215"/>
    </location>
</feature>
<dbReference type="GO" id="GO:0003682">
    <property type="term" value="F:chromatin binding"/>
    <property type="evidence" value="ECO:0007669"/>
    <property type="project" value="TreeGrafter"/>
</dbReference>
<dbReference type="GO" id="GO:0034087">
    <property type="term" value="P:establishment of mitotic sister chromatid cohesion"/>
    <property type="evidence" value="ECO:0007669"/>
    <property type="project" value="TreeGrafter"/>
</dbReference>
<dbReference type="InterPro" id="IPR011989">
    <property type="entry name" value="ARM-like"/>
</dbReference>
<dbReference type="InterPro" id="IPR024986">
    <property type="entry name" value="Nipped-B_C"/>
</dbReference>
<feature type="compositionally biased region" description="Low complexity" evidence="2">
    <location>
        <begin position="412"/>
        <end position="444"/>
    </location>
</feature>
<feature type="region of interest" description="Disordered" evidence="2">
    <location>
        <begin position="587"/>
        <end position="636"/>
    </location>
</feature>
<dbReference type="PANTHER" id="PTHR21704">
    <property type="entry name" value="NIPPED-B-LIKE PROTEIN DELANGIN SCC2-RELATED"/>
    <property type="match status" value="1"/>
</dbReference>
<dbReference type="PANTHER" id="PTHR21704:SF18">
    <property type="entry name" value="NIPPED-B-LIKE PROTEIN"/>
    <property type="match status" value="1"/>
</dbReference>
<feature type="domain" description="Sister chromatid cohesion C-terminal" evidence="3">
    <location>
        <begin position="1654"/>
        <end position="1870"/>
    </location>
</feature>
<dbReference type="CDD" id="cd23958">
    <property type="entry name" value="SCC2"/>
    <property type="match status" value="1"/>
</dbReference>
<proteinExistence type="inferred from homology"/>
<feature type="compositionally biased region" description="Low complexity" evidence="2">
    <location>
        <begin position="306"/>
        <end position="322"/>
    </location>
</feature>
<dbReference type="GO" id="GO:0090694">
    <property type="term" value="C:Scc2-Scc4 cohesin loading complex"/>
    <property type="evidence" value="ECO:0007669"/>
    <property type="project" value="TreeGrafter"/>
</dbReference>
<dbReference type="Gene3D" id="1.25.10.10">
    <property type="entry name" value="Leucine-rich Repeat Variant"/>
    <property type="match status" value="1"/>
</dbReference>
<dbReference type="GO" id="GO:0071169">
    <property type="term" value="P:establishment of protein localization to chromatin"/>
    <property type="evidence" value="ECO:0007669"/>
    <property type="project" value="TreeGrafter"/>
</dbReference>
<dbReference type="Proteomes" id="UP001142055">
    <property type="component" value="Chromosome 2"/>
</dbReference>
<comment type="subcellular location">
    <subcellularLocation>
        <location evidence="1">Nucleus</location>
    </subcellularLocation>
</comment>
<reference evidence="4" key="1">
    <citation type="submission" date="2022-12" db="EMBL/GenBank/DDBJ databases">
        <title>Genome assemblies of Blomia tropicalis.</title>
        <authorList>
            <person name="Cui Y."/>
        </authorList>
    </citation>
    <scope>NUCLEOTIDE SEQUENCE</scope>
    <source>
        <tissue evidence="4">Adult mites</tissue>
    </source>
</reference>
<feature type="compositionally biased region" description="Polar residues" evidence="2">
    <location>
        <begin position="501"/>
        <end position="513"/>
    </location>
</feature>
<evidence type="ECO:0000259" key="3">
    <source>
        <dbReference type="Pfam" id="PF12830"/>
    </source>
</evidence>
<evidence type="ECO:0000256" key="1">
    <source>
        <dbReference type="RuleBase" id="RU364107"/>
    </source>
</evidence>
<dbReference type="EMBL" id="JAPWDV010000002">
    <property type="protein sequence ID" value="KAJ6219299.1"/>
    <property type="molecule type" value="Genomic_DNA"/>
</dbReference>
<gene>
    <name evidence="4" type="ORF">RDWZM_005111</name>
</gene>
<sequence>MNPINNLIGNAGLAALGANVGVVPNTGPMMMHAFDPNMSSSVTLACCQSLCDVLVELPLPSAVKDKSSHTRTLITGGLNTSIRNGTLSDLTVIPKIQQALNFAKQQISEYTFVNSNQTPNNNIVSPSNSESTSTGAGTPGSTTNNSVNNSSTSSFQPPSQLLLALTAHDCFSNPLPTQNNVNTNTSFSGSNNIGKFNNNNNINSNSSTPSSSSTNATVRNVCINSLNDLTADLQTIEPSIDRHTDLPQNLMNDLINDDCDMSSSIHNSNDLSSFHPQLPQSIAGLQPQQHTQAHHHQQQHHHHTGHQQSQTLHHQHHQNQQTNKNSSSLQMNNVDYNNHHNQQSHHQQHQHHHQQHQQTSQQHANHYRNNTTPNNNNGSMDGSSIKREDYYDMANYSSLGERVKSRQREAAQKANQATSAAFQSASNQSFVSAPSSTNSNSNSTFDIPSPVSNQQQQQQQTHTMQSHKQLAQQQQQQLNQKAVKVESNYSSDNDKDWKPSVSKSVHSTESQSAEVVPVSTKRPKPEPSNRPRTSITQQTRQAYSELKPTIRTVKYDYDYSDSMLLNSSIDIVVRFEQIIDEILSTSCNDFDHDDDESDDEDNGYYDHNQPHHQQHRKPKKTKKNKSDSNHMNGMSFDVNITPEHLKEIMGLSAKLKQNNRVSEVERKKIILFLTVLSNQMNIWFSRYKSMASANHEEDYYEDAEEREHYWELCCNASQSALHIMTSVSNNRSDTNSIISHEEFIEVIVDFLSNNLASTTHVTKGNVSNSKSSKGKNQKHHLGVSKRHVTRWTQLLQLFFEFINLRKNGSLTDTLVLSLTRISMSALFLLQNTAEMQFVSIEILCHIFEEYHPHRMSILEELLNSLTKIPTKKSHRKDSVLTQMLVRLTNAFYSPEIDTGKSGQSAQHSRDSLNKQYSSAFTVITGFLSSFFRKCYQNTSNNEVDYKLIFESLLNDLLESMHSPLSTSTIMIVRLINSMLITYLLPNQSGKATPSLTARNLAIEYISIICSKFAQLLAERDETTKELEKTLSTIEEVDRAPPPSTGKRGNKNKDKSTTLAVTVDKSPEATVSKVWNILVDYFNSEKLQREKMVLASLWLREKYFSENEQLENQFLTKLNQTKQQADNQASVVDISTAALCIQYMELVHFDTNNRLFEKAITYVTASLSHTTNTTQRSKAMKCLSTILSSSSVERATQLLSRVDLQRAMGLALRDASTSVREATVDLIGRFVLQSKDQKLCNRYCDLISERILDTGISVRKRVIKILRDFCIEFPEFERCGEIASRIVRRINDDGEGIRRLVVDTCRDLWFSPTNTSVKYRVHSLLHVIATMLNEAAHLESMQSLFDQLMKTETIPIAQQICDCIMTDILIDELPQSSKVTQLSAIQCVSMMAQCCPQLLVKHCETLQSFLSLPCETVSEIKLRLKTIQTIERVLPHVNNPSPNLLTRIEEDLTKNILLSPASIVQNSVRCLAALFKKHSNNRKLVLDIYNRFKNNLTQSRSLLYDGQVRVELVKPRLLRAMFTCALIAKHFSTDIWESKDRLRDELIDFIESQYDADIKCKAISSIGFVIESDPKICLLPNVIDIYKRILHNEFDETDGSESRNAEYCIQVLNNFRNYLSGSIESDEKAVKTIEWSRESLKSMQSAEDDSCSAQSQIIQQYLSSILVNALNPNISIRRVACNVIHVIHSGGHVHPLQLVPHLVAMTSDDDAQIRMRADHVLHEIERKYHGFVAMKAKEAIQLSAQFCKRLRCSGYRVYIEKSSSTPGEGNNSVQPTTTSTKEVCSRLATLYKVICTNRQSRRGFITSLLRHLETSSYEMAASNMNEDYADQTLMNNRIGSERIELEFVVENILFFPYTVYDEIMYILNQLECTSSINSTNITQCFKEIFIVDKLQPDPVQQQQQQQQTQQQQHQPLLMNQPPQVQNYLGYPPVNNPFDPYQNMNYSNSMYHQQTAAQYQHLNYQQQAGQQSNQFNDNLIVDLEDIDLDNEEHLKKYAKNIHVNFDLLLNDSKNERLNNLVRSLRAIYLSTMLRTLLKEFYLLKDEKINDYSAADAKTWEKPVHRRQIESANLKEVLDYAKPQLQFPESLTLVPDLSEVEKQLLEEWKRFKYVSLNNCDPNFKTNLISKLFQVKSQTHSTAQQSTPPQVIIKQNSETEIDANDGGGGEDQSVITGSNRSKRSNNVDYNEDNDYPPPPPEKTSSSKKLKTPSKKSKPKKKRKRIISNEDESSSLSEDDDDDDEDFDISY</sequence>
<keyword evidence="1" id="KW-0677">Repeat</keyword>
<feature type="compositionally biased region" description="Basic residues" evidence="2">
    <location>
        <begin position="342"/>
        <end position="355"/>
    </location>
</feature>
<dbReference type="GO" id="GO:1990414">
    <property type="term" value="P:replication-born double-strand break repair via sister chromatid exchange"/>
    <property type="evidence" value="ECO:0007669"/>
    <property type="project" value="TreeGrafter"/>
</dbReference>
<feature type="region of interest" description="Disordered" evidence="2">
    <location>
        <begin position="1028"/>
        <end position="1056"/>
    </location>
</feature>
<feature type="compositionally biased region" description="Basic and acidic residues" evidence="2">
    <location>
        <begin position="401"/>
        <end position="411"/>
    </location>
</feature>
<organism evidence="4 5">
    <name type="scientific">Blomia tropicalis</name>
    <name type="common">Mite</name>
    <dbReference type="NCBI Taxonomy" id="40697"/>
    <lineage>
        <taxon>Eukaryota</taxon>
        <taxon>Metazoa</taxon>
        <taxon>Ecdysozoa</taxon>
        <taxon>Arthropoda</taxon>
        <taxon>Chelicerata</taxon>
        <taxon>Arachnida</taxon>
        <taxon>Acari</taxon>
        <taxon>Acariformes</taxon>
        <taxon>Sarcoptiformes</taxon>
        <taxon>Astigmata</taxon>
        <taxon>Glycyphagoidea</taxon>
        <taxon>Echimyopodidae</taxon>
        <taxon>Blomia</taxon>
    </lineage>
</organism>
<dbReference type="InterPro" id="IPR033031">
    <property type="entry name" value="Scc2/Nipped-B"/>
</dbReference>
<feature type="compositionally biased region" description="Polar residues" evidence="2">
    <location>
        <begin position="530"/>
        <end position="542"/>
    </location>
</feature>
<dbReference type="InterPro" id="IPR016024">
    <property type="entry name" value="ARM-type_fold"/>
</dbReference>
<feature type="region of interest" description="Disordered" evidence="2">
    <location>
        <begin position="181"/>
        <end position="215"/>
    </location>
</feature>
<evidence type="ECO:0000313" key="4">
    <source>
        <dbReference type="EMBL" id="KAJ6219299.1"/>
    </source>
</evidence>
<evidence type="ECO:0000313" key="5">
    <source>
        <dbReference type="Proteomes" id="UP001142055"/>
    </source>
</evidence>
<accession>A0A9Q0M5M7</accession>
<keyword evidence="1" id="KW-0539">Nucleus</keyword>
<feature type="compositionally biased region" description="Polar residues" evidence="2">
    <location>
        <begin position="323"/>
        <end position="336"/>
    </location>
</feature>
<feature type="compositionally biased region" description="Low complexity" evidence="2">
    <location>
        <begin position="129"/>
        <end position="154"/>
    </location>
</feature>
<feature type="region of interest" description="Disordered" evidence="2">
    <location>
        <begin position="2156"/>
        <end position="2246"/>
    </location>
</feature>
<keyword evidence="5" id="KW-1185">Reference proteome</keyword>
<feature type="compositionally biased region" description="Acidic residues" evidence="2">
    <location>
        <begin position="591"/>
        <end position="603"/>
    </location>
</feature>
<feature type="compositionally biased region" description="Low complexity" evidence="2">
    <location>
        <begin position="468"/>
        <end position="482"/>
    </location>
</feature>
<feature type="region of interest" description="Disordered" evidence="2">
    <location>
        <begin position="116"/>
        <end position="156"/>
    </location>
</feature>
<dbReference type="OMA" id="SIEILCH"/>
<dbReference type="GO" id="GO:0010468">
    <property type="term" value="P:regulation of gene expression"/>
    <property type="evidence" value="ECO:0007669"/>
    <property type="project" value="InterPro"/>
</dbReference>
<feature type="compositionally biased region" description="Polar residues" evidence="2">
    <location>
        <begin position="116"/>
        <end position="128"/>
    </location>
</feature>
<feature type="compositionally biased region" description="Polar residues" evidence="2">
    <location>
        <begin position="2169"/>
        <end position="2183"/>
    </location>
</feature>
<feature type="compositionally biased region" description="Low complexity" evidence="2">
    <location>
        <begin position="356"/>
        <end position="377"/>
    </location>
</feature>
<protein>
    <recommendedName>
        <fullName evidence="1">Nipped-B protein</fullName>
    </recommendedName>
</protein>
<comment type="similarity">
    <text evidence="1">Belongs to the SCC2/Nipped-B family.</text>
</comment>
<feature type="compositionally biased region" description="Basic residues" evidence="2">
    <location>
        <begin position="292"/>
        <end position="305"/>
    </location>
</feature>
<feature type="compositionally biased region" description="Basic residues" evidence="2">
    <location>
        <begin position="610"/>
        <end position="623"/>
    </location>
</feature>
<dbReference type="Pfam" id="PF12830">
    <property type="entry name" value="Nipped-B_C"/>
    <property type="match status" value="1"/>
</dbReference>
<comment type="caution">
    <text evidence="4">The sequence shown here is derived from an EMBL/GenBank/DDBJ whole genome shotgun (WGS) entry which is preliminary data.</text>
</comment>
<feature type="region of interest" description="Disordered" evidence="2">
    <location>
        <begin position="401"/>
        <end position="543"/>
    </location>
</feature>
<evidence type="ECO:0000256" key="2">
    <source>
        <dbReference type="SAM" id="MobiDB-lite"/>
    </source>
</evidence>
<name>A0A9Q0M5M7_BLOTA</name>
<feature type="region of interest" description="Disordered" evidence="2">
    <location>
        <begin position="285"/>
        <end position="385"/>
    </location>
</feature>
<dbReference type="GO" id="GO:0061775">
    <property type="term" value="F:cohesin loader activity"/>
    <property type="evidence" value="ECO:0007669"/>
    <property type="project" value="InterPro"/>
</dbReference>
<feature type="compositionally biased region" description="Acidic residues" evidence="2">
    <location>
        <begin position="2224"/>
        <end position="2246"/>
    </location>
</feature>
<feature type="compositionally biased region" description="Basic residues" evidence="2">
    <location>
        <begin position="2201"/>
        <end position="2221"/>
    </location>
</feature>